<reference evidence="1" key="1">
    <citation type="submission" date="2020-11" db="EMBL/GenBank/DDBJ databases">
        <authorList>
            <person name="Davenport K.M."/>
            <person name="Bickhart D.M."/>
            <person name="Smith T.P.L."/>
            <person name="Murdoch B.M."/>
            <person name="Rosen B.D."/>
        </authorList>
    </citation>
    <scope>NUCLEOTIDE SEQUENCE [LARGE SCALE GENOMIC DNA]</scope>
    <source>
        <strain evidence="1">OAR_USU_Benz2616</strain>
    </source>
</reference>
<gene>
    <name evidence="1" type="primary">ALDH2</name>
</gene>
<protein>
    <submittedName>
        <fullName evidence="1">Aldehyde dehydrogenase 2 family member</fullName>
    </submittedName>
</protein>
<dbReference type="Ensembl" id="ENSOART00020053792.1">
    <property type="protein sequence ID" value="ENSOARP00020038125.1"/>
    <property type="gene ID" value="ENSOARG00020020566.2"/>
</dbReference>
<name>A0AC11D0X2_SHEEP</name>
<reference evidence="1" key="3">
    <citation type="submission" date="2025-09" db="UniProtKB">
        <authorList>
            <consortium name="Ensembl"/>
        </authorList>
    </citation>
    <scope>IDENTIFICATION</scope>
</reference>
<sequence length="646" mass="69960">MPWSVSPGSQGQGRSSSGLYRLGLQSTCAEFGRASYSTSAARPAWGSERPRGRSAPSFTPAPSALETSCGRALRPRRRGGAGPRPTAAHWRPRRGRGEGAPRGVAPRRQSASSRPLEPPRPSSSLGMLRAVALAAARLGPRQGRRLLSAATQAVPTPNQQPEVFYNQIFINNEWHDAVSKKTFPTVNPSTGDVICHVAEGDKADVDRAVKAARAAFQLGSPWRRMDASERGRLLNRLADLIERDRTYLAALETLDNGKPYVISYLVDLDMVLKCLRYYAGWADKYHGKTIPIDGDYFSYTRHEPVGVCGQIIPWNFPLLMQAWKLGPALATGNVVVMKVAEQTPLTALYVANLIKEAGFPPGVVNIIPGFGPTAGAAIASHEDVDKVAFTGSTEVGHLIQVAAGKSNLKRVTLELGGKSPNIIMSDADMDWAVEQAHFALFFNQGQCCCAGSRTFVQEDIYAEFVERSVARAKTRVVGNPFDSRTEQGPQVDETQFKKVLGYIKSGKEEGAKLLCGGGAAADRGYFIQPTVFGDVQDGMTIAKEEIFGPVMQILKFKSMEEVVGRANNSKYGLAAAVFTKDLDKANYLSQALQAGTVWVNCYDVFGAQSPFGGYKLSGSGRELGEYGLQAYTEVKTVTVRVPQKNS</sequence>
<accession>A0AC11D0X2</accession>
<evidence type="ECO:0000313" key="1">
    <source>
        <dbReference type="Ensembl" id="ENSOARP00020038125.1"/>
    </source>
</evidence>
<organism evidence="1">
    <name type="scientific">Ovis aries</name>
    <name type="common">Sheep</name>
    <dbReference type="NCBI Taxonomy" id="9940"/>
    <lineage>
        <taxon>Eukaryota</taxon>
        <taxon>Metazoa</taxon>
        <taxon>Chordata</taxon>
        <taxon>Craniata</taxon>
        <taxon>Vertebrata</taxon>
        <taxon>Euteleostomi</taxon>
        <taxon>Mammalia</taxon>
        <taxon>Eutheria</taxon>
        <taxon>Laurasiatheria</taxon>
        <taxon>Artiodactyla</taxon>
        <taxon>Ruminantia</taxon>
        <taxon>Pecora</taxon>
        <taxon>Bovidae</taxon>
        <taxon>Caprinae</taxon>
        <taxon>Ovis</taxon>
    </lineage>
</organism>
<proteinExistence type="predicted"/>
<reference evidence="1" key="2">
    <citation type="submission" date="2025-08" db="UniProtKB">
        <authorList>
            <consortium name="Ensembl"/>
        </authorList>
    </citation>
    <scope>IDENTIFICATION</scope>
</reference>